<evidence type="ECO:0000313" key="12">
    <source>
        <dbReference type="Proteomes" id="UP000233837"/>
    </source>
</evidence>
<dbReference type="EMBL" id="KZ502719">
    <property type="protein sequence ID" value="PKU73798.1"/>
    <property type="molecule type" value="Genomic_DNA"/>
</dbReference>
<dbReference type="Proteomes" id="UP000233837">
    <property type="component" value="Unassembled WGS sequence"/>
</dbReference>
<dbReference type="EC" id="2.3.2.27" evidence="2"/>
<dbReference type="Gene3D" id="3.30.40.10">
    <property type="entry name" value="Zinc/RING finger domain, C3HC4 (zinc finger)"/>
    <property type="match status" value="1"/>
</dbReference>
<evidence type="ECO:0000256" key="3">
    <source>
        <dbReference type="ARBA" id="ARBA00022679"/>
    </source>
</evidence>
<evidence type="ECO:0000313" key="11">
    <source>
        <dbReference type="EMBL" id="PKU73798.1"/>
    </source>
</evidence>
<keyword evidence="5 8" id="KW-0863">Zinc-finger</keyword>
<dbReference type="GO" id="GO:0008270">
    <property type="term" value="F:zinc ion binding"/>
    <property type="evidence" value="ECO:0007669"/>
    <property type="project" value="UniProtKB-KW"/>
</dbReference>
<dbReference type="Pfam" id="PF13639">
    <property type="entry name" value="zf-RING_2"/>
    <property type="match status" value="1"/>
</dbReference>
<evidence type="ECO:0000256" key="7">
    <source>
        <dbReference type="ARBA" id="ARBA00022833"/>
    </source>
</evidence>
<accession>A0A2I0WDQ3</accession>
<dbReference type="InterPro" id="IPR039525">
    <property type="entry name" value="RNF126-like_zinc-ribbon"/>
</dbReference>
<dbReference type="AlphaFoldDB" id="A0A2I0WDQ3"/>
<keyword evidence="7" id="KW-0862">Zinc</keyword>
<evidence type="ECO:0000256" key="8">
    <source>
        <dbReference type="PROSITE-ProRule" id="PRU00175"/>
    </source>
</evidence>
<proteinExistence type="predicted"/>
<evidence type="ECO:0000256" key="5">
    <source>
        <dbReference type="ARBA" id="ARBA00022771"/>
    </source>
</evidence>
<keyword evidence="12" id="KW-1185">Reference proteome</keyword>
<evidence type="ECO:0000256" key="2">
    <source>
        <dbReference type="ARBA" id="ARBA00012483"/>
    </source>
</evidence>
<keyword evidence="6" id="KW-0833">Ubl conjugation pathway</keyword>
<sequence length="274" mass="30333">MKKKSIFTTRWLLHSESSVQPTQSREGRKEASARFFSMSSSAPSPHPPCSTSASSRLHPLTFWCHECDMSVSLLPSPSPLPCPHCRRFDSLLPLDSISPFSLSPFFPSQHSPDLPSPNPTPDSAPDDSIAAIPSVEIAETAAVCAICKDDLPRGSLARRLPCSHHYHSDCIVPWLSLRNSCPLCRSAIPCSRRPRAQRFRIRVLEPDDVDVDASFRQIEVSPTQMGLEETGSMDPANSGETVTSEWPVGRGWAFEQEDELTDVIMSDVWDDLFA</sequence>
<reference evidence="11 12" key="1">
    <citation type="journal article" date="2016" name="Sci. Rep.">
        <title>The Dendrobium catenatum Lindl. genome sequence provides insights into polysaccharide synthase, floral development and adaptive evolution.</title>
        <authorList>
            <person name="Zhang G.Q."/>
            <person name="Xu Q."/>
            <person name="Bian C."/>
            <person name="Tsai W.C."/>
            <person name="Yeh C.M."/>
            <person name="Liu K.W."/>
            <person name="Yoshida K."/>
            <person name="Zhang L.S."/>
            <person name="Chang S.B."/>
            <person name="Chen F."/>
            <person name="Shi Y."/>
            <person name="Su Y.Y."/>
            <person name="Zhang Y.Q."/>
            <person name="Chen L.J."/>
            <person name="Yin Y."/>
            <person name="Lin M."/>
            <person name="Huang H."/>
            <person name="Deng H."/>
            <person name="Wang Z.W."/>
            <person name="Zhu S.L."/>
            <person name="Zhao X."/>
            <person name="Deng C."/>
            <person name="Niu S.C."/>
            <person name="Huang J."/>
            <person name="Wang M."/>
            <person name="Liu G.H."/>
            <person name="Yang H.J."/>
            <person name="Xiao X.J."/>
            <person name="Hsiao Y.Y."/>
            <person name="Wu W.L."/>
            <person name="Chen Y.Y."/>
            <person name="Mitsuda N."/>
            <person name="Ohme-Takagi M."/>
            <person name="Luo Y.B."/>
            <person name="Van de Peer Y."/>
            <person name="Liu Z.J."/>
        </authorList>
    </citation>
    <scope>NUCLEOTIDE SEQUENCE [LARGE SCALE GENOMIC DNA]</scope>
    <source>
        <tissue evidence="11">The whole plant</tissue>
    </source>
</reference>
<gene>
    <name evidence="11" type="primary">CIP8</name>
    <name evidence="11" type="ORF">MA16_Dca011944</name>
</gene>
<keyword evidence="3" id="KW-0808">Transferase</keyword>
<dbReference type="GO" id="GO:0061630">
    <property type="term" value="F:ubiquitin protein ligase activity"/>
    <property type="evidence" value="ECO:0007669"/>
    <property type="project" value="UniProtKB-EC"/>
</dbReference>
<reference evidence="11 12" key="2">
    <citation type="journal article" date="2017" name="Nature">
        <title>The Apostasia genome and the evolution of orchids.</title>
        <authorList>
            <person name="Zhang G.Q."/>
            <person name="Liu K.W."/>
            <person name="Li Z."/>
            <person name="Lohaus R."/>
            <person name="Hsiao Y.Y."/>
            <person name="Niu S.C."/>
            <person name="Wang J.Y."/>
            <person name="Lin Y.C."/>
            <person name="Xu Q."/>
            <person name="Chen L.J."/>
            <person name="Yoshida K."/>
            <person name="Fujiwara S."/>
            <person name="Wang Z.W."/>
            <person name="Zhang Y.Q."/>
            <person name="Mitsuda N."/>
            <person name="Wang M."/>
            <person name="Liu G.H."/>
            <person name="Pecoraro L."/>
            <person name="Huang H.X."/>
            <person name="Xiao X.J."/>
            <person name="Lin M."/>
            <person name="Wu X.Y."/>
            <person name="Wu W.L."/>
            <person name="Chen Y.Y."/>
            <person name="Chang S.B."/>
            <person name="Sakamoto S."/>
            <person name="Ohme-Takagi M."/>
            <person name="Yagi M."/>
            <person name="Zeng S.J."/>
            <person name="Shen C.Y."/>
            <person name="Yeh C.M."/>
            <person name="Luo Y.B."/>
            <person name="Tsai W.C."/>
            <person name="Van de Peer Y."/>
            <person name="Liu Z.J."/>
        </authorList>
    </citation>
    <scope>NUCLEOTIDE SEQUENCE [LARGE SCALE GENOMIC DNA]</scope>
    <source>
        <tissue evidence="11">The whole plant</tissue>
    </source>
</reference>
<name>A0A2I0WDQ3_9ASPA</name>
<dbReference type="Pfam" id="PF14369">
    <property type="entry name" value="Zn_ribbon_19"/>
    <property type="match status" value="1"/>
</dbReference>
<dbReference type="InterPro" id="IPR013083">
    <property type="entry name" value="Znf_RING/FYVE/PHD"/>
</dbReference>
<organism evidence="11 12">
    <name type="scientific">Dendrobium catenatum</name>
    <dbReference type="NCBI Taxonomy" id="906689"/>
    <lineage>
        <taxon>Eukaryota</taxon>
        <taxon>Viridiplantae</taxon>
        <taxon>Streptophyta</taxon>
        <taxon>Embryophyta</taxon>
        <taxon>Tracheophyta</taxon>
        <taxon>Spermatophyta</taxon>
        <taxon>Magnoliopsida</taxon>
        <taxon>Liliopsida</taxon>
        <taxon>Asparagales</taxon>
        <taxon>Orchidaceae</taxon>
        <taxon>Epidendroideae</taxon>
        <taxon>Malaxideae</taxon>
        <taxon>Dendrobiinae</taxon>
        <taxon>Dendrobium</taxon>
    </lineage>
</organism>
<comment type="catalytic activity">
    <reaction evidence="1">
        <text>S-ubiquitinyl-[E2 ubiquitin-conjugating enzyme]-L-cysteine + [acceptor protein]-L-lysine = [E2 ubiquitin-conjugating enzyme]-L-cysteine + N(6)-ubiquitinyl-[acceptor protein]-L-lysine.</text>
        <dbReference type="EC" id="2.3.2.27"/>
    </reaction>
</comment>
<evidence type="ECO:0000259" key="10">
    <source>
        <dbReference type="PROSITE" id="PS50089"/>
    </source>
</evidence>
<evidence type="ECO:0000256" key="1">
    <source>
        <dbReference type="ARBA" id="ARBA00000900"/>
    </source>
</evidence>
<feature type="region of interest" description="Disordered" evidence="9">
    <location>
        <begin position="108"/>
        <end position="128"/>
    </location>
</feature>
<keyword evidence="4" id="KW-0479">Metal-binding</keyword>
<dbReference type="OrthoDB" id="8062037at2759"/>
<dbReference type="InterPro" id="IPR001841">
    <property type="entry name" value="Znf_RING"/>
</dbReference>
<evidence type="ECO:0000256" key="6">
    <source>
        <dbReference type="ARBA" id="ARBA00022786"/>
    </source>
</evidence>
<dbReference type="PANTHER" id="PTHR15710:SF230">
    <property type="entry name" value="OS08G0464400 PROTEIN"/>
    <property type="match status" value="1"/>
</dbReference>
<dbReference type="SMART" id="SM00184">
    <property type="entry name" value="RING"/>
    <property type="match status" value="1"/>
</dbReference>
<dbReference type="GO" id="GO:0005737">
    <property type="term" value="C:cytoplasm"/>
    <property type="evidence" value="ECO:0007669"/>
    <property type="project" value="TreeGrafter"/>
</dbReference>
<dbReference type="PROSITE" id="PS50089">
    <property type="entry name" value="ZF_RING_2"/>
    <property type="match status" value="1"/>
</dbReference>
<evidence type="ECO:0000256" key="9">
    <source>
        <dbReference type="SAM" id="MobiDB-lite"/>
    </source>
</evidence>
<feature type="compositionally biased region" description="Low complexity" evidence="9">
    <location>
        <begin position="33"/>
        <end position="50"/>
    </location>
</feature>
<dbReference type="GO" id="GO:0016567">
    <property type="term" value="P:protein ubiquitination"/>
    <property type="evidence" value="ECO:0007669"/>
    <property type="project" value="TreeGrafter"/>
</dbReference>
<dbReference type="PANTHER" id="PTHR15710">
    <property type="entry name" value="E3 UBIQUITIN-PROTEIN LIGASE PRAJA"/>
    <property type="match status" value="1"/>
</dbReference>
<dbReference type="STRING" id="906689.A0A2I0WDQ3"/>
<feature type="domain" description="RING-type" evidence="10">
    <location>
        <begin position="144"/>
        <end position="185"/>
    </location>
</feature>
<evidence type="ECO:0000256" key="4">
    <source>
        <dbReference type="ARBA" id="ARBA00022723"/>
    </source>
</evidence>
<feature type="region of interest" description="Disordered" evidence="9">
    <location>
        <begin position="16"/>
        <end position="50"/>
    </location>
</feature>
<dbReference type="SUPFAM" id="SSF57850">
    <property type="entry name" value="RING/U-box"/>
    <property type="match status" value="1"/>
</dbReference>
<protein>
    <recommendedName>
        <fullName evidence="2">RING-type E3 ubiquitin transferase</fullName>
        <ecNumber evidence="2">2.3.2.27</ecNumber>
    </recommendedName>
</protein>